<feature type="compositionally biased region" description="Acidic residues" evidence="9">
    <location>
        <begin position="161"/>
        <end position="170"/>
    </location>
</feature>
<dbReference type="GO" id="GO:0007059">
    <property type="term" value="P:chromosome segregation"/>
    <property type="evidence" value="ECO:0007669"/>
    <property type="project" value="UniProtKB-KW"/>
</dbReference>
<gene>
    <name evidence="11" type="primary">Sgol2</name>
</gene>
<keyword evidence="7" id="KW-0131">Cell cycle</keyword>
<comment type="similarity">
    <text evidence="2">Belongs to the shugoshin family.</text>
</comment>
<dbReference type="FunCoup" id="A0A1S3ETF8">
    <property type="interactions" value="1023"/>
</dbReference>
<keyword evidence="5" id="KW-0159">Chromosome partition</keyword>
<feature type="region of interest" description="Disordered" evidence="9">
    <location>
        <begin position="158"/>
        <end position="196"/>
    </location>
</feature>
<dbReference type="CTD" id="151246"/>
<protein>
    <submittedName>
        <fullName evidence="11">Shugoshin-like 2</fullName>
    </submittedName>
</protein>
<feature type="region of interest" description="Disordered" evidence="9">
    <location>
        <begin position="399"/>
        <end position="445"/>
    </location>
</feature>
<dbReference type="InParanoid" id="A0A1S3ETF8"/>
<dbReference type="OrthoDB" id="5990092at2759"/>
<evidence type="ECO:0000256" key="9">
    <source>
        <dbReference type="SAM" id="MobiDB-lite"/>
    </source>
</evidence>
<evidence type="ECO:0000256" key="6">
    <source>
        <dbReference type="ARBA" id="ARBA00023054"/>
    </source>
</evidence>
<keyword evidence="8" id="KW-0137">Centromere</keyword>
<evidence type="ECO:0000256" key="8">
    <source>
        <dbReference type="ARBA" id="ARBA00023328"/>
    </source>
</evidence>
<accession>A0A1S3ETF8</accession>
<keyword evidence="3" id="KW-0158">Chromosome</keyword>
<dbReference type="Proteomes" id="UP000081671">
    <property type="component" value="Unplaced"/>
</dbReference>
<dbReference type="GO" id="GO:0000776">
    <property type="term" value="C:kinetochore"/>
    <property type="evidence" value="ECO:0007669"/>
    <property type="project" value="TreeGrafter"/>
</dbReference>
<name>A0A1S3ETF8_DIPOR</name>
<evidence type="ECO:0000256" key="3">
    <source>
        <dbReference type="ARBA" id="ARBA00022454"/>
    </source>
</evidence>
<keyword evidence="4" id="KW-0132">Cell division</keyword>
<feature type="compositionally biased region" description="Basic and acidic residues" evidence="9">
    <location>
        <begin position="256"/>
        <end position="266"/>
    </location>
</feature>
<evidence type="ECO:0000313" key="11">
    <source>
        <dbReference type="RefSeq" id="XP_012867691.1"/>
    </source>
</evidence>
<evidence type="ECO:0000313" key="10">
    <source>
        <dbReference type="Proteomes" id="UP000081671"/>
    </source>
</evidence>
<dbReference type="RefSeq" id="XP_012867691.1">
    <property type="nucleotide sequence ID" value="XM_013012237.1"/>
</dbReference>
<dbReference type="GO" id="GO:0051177">
    <property type="term" value="P:meiotic sister chromatid cohesion"/>
    <property type="evidence" value="ECO:0007669"/>
    <property type="project" value="TreeGrafter"/>
</dbReference>
<evidence type="ECO:0000256" key="7">
    <source>
        <dbReference type="ARBA" id="ARBA00023306"/>
    </source>
</evidence>
<dbReference type="AlphaFoldDB" id="A0A1S3ETF8"/>
<organism evidence="10 11">
    <name type="scientific">Dipodomys ordii</name>
    <name type="common">Ord's kangaroo rat</name>
    <dbReference type="NCBI Taxonomy" id="10020"/>
    <lineage>
        <taxon>Eukaryota</taxon>
        <taxon>Metazoa</taxon>
        <taxon>Chordata</taxon>
        <taxon>Craniata</taxon>
        <taxon>Vertebrata</taxon>
        <taxon>Euteleostomi</taxon>
        <taxon>Mammalia</taxon>
        <taxon>Eutheria</taxon>
        <taxon>Euarchontoglires</taxon>
        <taxon>Glires</taxon>
        <taxon>Rodentia</taxon>
        <taxon>Castorimorpha</taxon>
        <taxon>Heteromyidae</taxon>
        <taxon>Dipodomyinae</taxon>
        <taxon>Dipodomys</taxon>
    </lineage>
</organism>
<evidence type="ECO:0000256" key="2">
    <source>
        <dbReference type="ARBA" id="ARBA00010845"/>
    </source>
</evidence>
<keyword evidence="6" id="KW-0175">Coiled coil</keyword>
<evidence type="ECO:0000256" key="5">
    <source>
        <dbReference type="ARBA" id="ARBA00022829"/>
    </source>
</evidence>
<comment type="subcellular location">
    <subcellularLocation>
        <location evidence="1">Chromosome</location>
        <location evidence="1">Centromere</location>
    </subcellularLocation>
</comment>
<proteinExistence type="inferred from homology"/>
<reference evidence="11" key="1">
    <citation type="submission" date="2025-08" db="UniProtKB">
        <authorList>
            <consortium name="RefSeq"/>
        </authorList>
    </citation>
    <scope>IDENTIFICATION</scope>
    <source>
        <tissue evidence="11">Kidney</tissue>
    </source>
</reference>
<evidence type="ECO:0000256" key="1">
    <source>
        <dbReference type="ARBA" id="ARBA00004584"/>
    </source>
</evidence>
<dbReference type="PANTHER" id="PTHR21577">
    <property type="entry name" value="SHUGOSHIN"/>
    <property type="match status" value="1"/>
</dbReference>
<sequence length="1227" mass="141236">MEYPRMEANSVTSVIKRRVRDKRTSKMKLNVSLASKIKTKILNNSSIFKISLKHNNRALAQALSKEKETSRRITTEKMLLQKEVEKLNFENTFLRLKLNNLNKKLIEIESLMNNNLITAIEMSSLSEFHQSSFLLPASQKKQMSKQCKLMRLPFARVPLTSDDDNDDDDIDNGKEKTQHDNIVPKTSPNISSSLSTRQSISTHCNLEMLFLKEDNQNMYNLGDSEHISSTDSALPIESHYHSDQTSKNSLVNEIRSDSSISHRRENPSLNNVTERKKHQSSWESKDPIIDISSATELDHQQISNSGANWNNEIDDCTNEKNIKMQRNMLSSESASESNVKDMNQVQSNDDFHLKKTVHENADIDLPASEVSKIVVSRGSKNKRIKKTSCRVETFRKVRIPSSEEKRERSKKKCKSSSDVDIEEKIENRPEGQSIPNGKNDAEDPNLVFDTEKPIEVNILKKITLRNDFDQGDRQNTHYNTMKKRIHETDEQEEAYSFSQSLDIVLQENKFDMGQNSITYDESKASRQTFVIQRLEKDNLDTTLQNPDGASEFQMAHLSFKDYGTVYDYETQNTLGFKKYVTDTQPAKQNESEVNTLRQKVNRSTEIISEVSQVSDEDKSNNFPQTQVNKETISQSPKNSKQFQIPTLFTRDNGNLHSDEIQNVFGLQKQITDVYPIPQNKSKVKQLRQKVNRKTKIISEMNYFDSEKSLSCSEKDNSLFIQKDNEIILGNLKDSREFQTPGLCTSDYDTQSILEMKTHVYDKQPAYQNDSKIDKKFRQKAYRKTEVISEVKQTYEPDNKGGHDLEKDHIVSLTQKDTDTISENLEIANEFQIVDLPTQESRNFCDHETQSILDLEKHVTNKQVAQQDELKVNKKVRLKVNRRTKIISRMDQISEDMDVHNQKTDINDYLKNQSKQNRECQDITNESYMKVNSNEKESCDQIPNPYQVLKKHGKKSSAKAKNSLAREKSKSILLLTDSSQAPVSLESDLKHITKEADSEPGNQIELLKNQKQSTVTQNTERDIPFMGVEEAKYSVNKVNKRTSKSKKRKTFLKPPDSQEVMKIIPDTDHRQPVHSAQANKENYLENEKIVQMKSDFCTKELKPSLSEKYSSYIQNSSFNSAQDCSIPLSISSTNLIQENCVLESLPIFPVGDMHEKIKAVKFKVNQRTKHSEIGKNKLQDLTNTCFISNNTAQLENEFKDLSSDLPNRKRRCISLNLKEPDLRRKIRR</sequence>
<evidence type="ECO:0000256" key="4">
    <source>
        <dbReference type="ARBA" id="ARBA00022618"/>
    </source>
</evidence>
<dbReference type="GO" id="GO:0051301">
    <property type="term" value="P:cell division"/>
    <property type="evidence" value="ECO:0007669"/>
    <property type="project" value="UniProtKB-KW"/>
</dbReference>
<dbReference type="KEGG" id="dord:105982585"/>
<dbReference type="InterPro" id="IPR038889">
    <property type="entry name" value="Shugoshin1/2"/>
</dbReference>
<keyword evidence="10" id="KW-1185">Reference proteome</keyword>
<dbReference type="GeneID" id="105982585"/>
<dbReference type="PANTHER" id="PTHR21577:SF3">
    <property type="entry name" value="SHUGOSHIN 1-RELATED"/>
    <property type="match status" value="1"/>
</dbReference>
<feature type="region of interest" description="Disordered" evidence="9">
    <location>
        <begin position="256"/>
        <end position="287"/>
    </location>
</feature>